<organism evidence="2 3">
    <name type="scientific">Arthronema virus TR020</name>
    <dbReference type="NCBI Taxonomy" id="2736280"/>
    <lineage>
        <taxon>Viruses</taxon>
        <taxon>Duplodnaviria</taxon>
        <taxon>Heunggongvirae</taxon>
        <taxon>Uroviricota</taxon>
        <taxon>Caudoviricetes</taxon>
        <taxon>Saffermanviridae</taxon>
        <taxon>Arthrovirus</taxon>
        <taxon>Arthrovirus TR020</taxon>
    </lineage>
</organism>
<keyword evidence="3" id="KW-1185">Reference proteome</keyword>
<keyword evidence="1" id="KW-1133">Transmembrane helix</keyword>
<protein>
    <submittedName>
        <fullName evidence="2">Uncharacterized protein</fullName>
    </submittedName>
</protein>
<evidence type="ECO:0000313" key="2">
    <source>
        <dbReference type="EMBL" id="QKE60819.1"/>
    </source>
</evidence>
<evidence type="ECO:0000256" key="1">
    <source>
        <dbReference type="SAM" id="Phobius"/>
    </source>
</evidence>
<feature type="transmembrane region" description="Helical" evidence="1">
    <location>
        <begin position="6"/>
        <end position="39"/>
    </location>
</feature>
<dbReference type="EMBL" id="MT457475">
    <property type="protein sequence ID" value="QKE60819.1"/>
    <property type="molecule type" value="Genomic_DNA"/>
</dbReference>
<keyword evidence="1" id="KW-0812">Transmembrane</keyword>
<reference evidence="2 3" key="1">
    <citation type="journal article" date="2020" name="Microb. Ecol.">
        <title>Novel Virus on Filamentous Arthronema africanum Cyanobacterium.</title>
        <authorList>
            <person name="Petrzik K."/>
            <person name="Lukavsky J."/>
            <person name="Koloniuk I."/>
        </authorList>
    </citation>
    <scope>NUCLEOTIDE SEQUENCE [LARGE SCALE GENOMIC DNA]</scope>
</reference>
<sequence length="44" mass="4880">MLFASAVILFILWSALPGSLLGNICIVFCVAVCVYSFIFSKHER</sequence>
<proteinExistence type="predicted"/>
<name>A0A7G3WH21_9CAUD</name>
<dbReference type="Proteomes" id="UP000516780">
    <property type="component" value="Segment"/>
</dbReference>
<keyword evidence="1" id="KW-0472">Membrane</keyword>
<evidence type="ECO:0000313" key="3">
    <source>
        <dbReference type="Proteomes" id="UP000516780"/>
    </source>
</evidence>
<accession>A0A7G3WH21</accession>